<dbReference type="InterPro" id="IPR010978">
    <property type="entry name" value="tRNA-bd_arm"/>
</dbReference>
<dbReference type="InterPro" id="IPR002317">
    <property type="entry name" value="Ser-tRNA-ligase_type_1"/>
</dbReference>
<evidence type="ECO:0000256" key="1">
    <source>
        <dbReference type="ARBA" id="ARBA00012840"/>
    </source>
</evidence>
<evidence type="ECO:0000256" key="8">
    <source>
        <dbReference type="SAM" id="MobiDB-lite"/>
    </source>
</evidence>
<gene>
    <name evidence="10" type="ORF">BB559_004848</name>
</gene>
<accession>A0A2T9YCA7</accession>
<evidence type="ECO:0000256" key="4">
    <source>
        <dbReference type="ARBA" id="ARBA00022840"/>
    </source>
</evidence>
<evidence type="ECO:0000313" key="10">
    <source>
        <dbReference type="EMBL" id="PVU89960.1"/>
    </source>
</evidence>
<dbReference type="EMBL" id="MBFT01000513">
    <property type="protein sequence ID" value="PVU89960.1"/>
    <property type="molecule type" value="Genomic_DNA"/>
</dbReference>
<keyword evidence="3" id="KW-0547">Nucleotide-binding</keyword>
<keyword evidence="4" id="KW-0067">ATP-binding</keyword>
<evidence type="ECO:0000256" key="2">
    <source>
        <dbReference type="ARBA" id="ARBA00022598"/>
    </source>
</evidence>
<evidence type="ECO:0000313" key="11">
    <source>
        <dbReference type="Proteomes" id="UP000245699"/>
    </source>
</evidence>
<dbReference type="STRING" id="61424.A0A2T9YCA7"/>
<dbReference type="Gene3D" id="1.10.287.40">
    <property type="entry name" value="Serine-tRNA synthetase, tRNA binding domain"/>
    <property type="match status" value="1"/>
</dbReference>
<organism evidence="10 11">
    <name type="scientific">Furculomyces boomerangus</name>
    <dbReference type="NCBI Taxonomy" id="61424"/>
    <lineage>
        <taxon>Eukaryota</taxon>
        <taxon>Fungi</taxon>
        <taxon>Fungi incertae sedis</taxon>
        <taxon>Zoopagomycota</taxon>
        <taxon>Kickxellomycotina</taxon>
        <taxon>Harpellomycetes</taxon>
        <taxon>Harpellales</taxon>
        <taxon>Harpellaceae</taxon>
        <taxon>Furculomyces</taxon>
    </lineage>
</organism>
<proteinExistence type="predicted"/>
<feature type="domain" description="Aminoacyl-transfer RNA synthetases class-II family profile" evidence="9">
    <location>
        <begin position="394"/>
        <end position="618"/>
    </location>
</feature>
<dbReference type="PANTHER" id="PTHR11778">
    <property type="entry name" value="SERYL-TRNA SYNTHETASE"/>
    <property type="match status" value="1"/>
</dbReference>
<dbReference type="Pfam" id="PF00587">
    <property type="entry name" value="tRNA-synt_2b"/>
    <property type="match status" value="1"/>
</dbReference>
<dbReference type="SUPFAM" id="SSF46589">
    <property type="entry name" value="tRNA-binding arm"/>
    <property type="match status" value="1"/>
</dbReference>
<protein>
    <recommendedName>
        <fullName evidence="1">serine--tRNA ligase</fullName>
        <ecNumber evidence="1">6.1.1.11</ecNumber>
    </recommendedName>
    <alternativeName>
        <fullName evidence="6">Seryl-tRNA synthetase</fullName>
    </alternativeName>
</protein>
<dbReference type="OrthoDB" id="10264585at2759"/>
<keyword evidence="2" id="KW-0436">Ligase</keyword>
<dbReference type="PRINTS" id="PR00981">
    <property type="entry name" value="TRNASYNTHSER"/>
</dbReference>
<dbReference type="PROSITE" id="PS50862">
    <property type="entry name" value="AA_TRNA_LIGASE_II"/>
    <property type="match status" value="1"/>
</dbReference>
<dbReference type="Gene3D" id="3.30.930.10">
    <property type="entry name" value="Bira Bifunctional Protein, Domain 2"/>
    <property type="match status" value="2"/>
</dbReference>
<dbReference type="InterPro" id="IPR045864">
    <property type="entry name" value="aa-tRNA-synth_II/BPL/LPL"/>
</dbReference>
<dbReference type="GO" id="GO:0005524">
    <property type="term" value="F:ATP binding"/>
    <property type="evidence" value="ECO:0007669"/>
    <property type="project" value="UniProtKB-KW"/>
</dbReference>
<dbReference type="AlphaFoldDB" id="A0A2T9YCA7"/>
<feature type="coiled-coil region" evidence="7">
    <location>
        <begin position="18"/>
        <end position="52"/>
    </location>
</feature>
<evidence type="ECO:0000256" key="6">
    <source>
        <dbReference type="ARBA" id="ARBA00031113"/>
    </source>
</evidence>
<dbReference type="InterPro" id="IPR006195">
    <property type="entry name" value="aa-tRNA-synth_II"/>
</dbReference>
<evidence type="ECO:0000256" key="7">
    <source>
        <dbReference type="SAM" id="Coils"/>
    </source>
</evidence>
<feature type="compositionally biased region" description="Polar residues" evidence="8">
    <location>
        <begin position="440"/>
        <end position="460"/>
    </location>
</feature>
<sequence>MKKNAIERNVRDCDPHLVASLHDQVKDLKTQLNSLRQQVNETSKKLGKLNAQQKNIDKNDTERISDISKDIQALQTTAKIIKDEIKLKSASLSSMEEELITEAHKIPNMTHPESPIGDESNAFIAYQSGNLLKLAHHIDQQGNKSKDIKIEENINGNLTQEFKQGDKNSRLQYKDNSDLCESLDIADFQTASKVSGSRFHYWKGYGVFLEFALIQYTLQKAVQYGFIPYMTPELVRSSIVDGCGFRPRPSLNTESSSKNLNQPEPSQIYRVEPVALEERSIGDDPLCLIATSEIPLTAIYSEEILHERSHKRTISPNVSKKSGINNDNSETVSKAYGHKETIIVDQLKKSPGSWFGNGKIFAEYANWQNLYNLDEDYDIDEEHKPVEKPSKSNKTSELPIGLAGFSHCYRSEAGSRGKDTKGLYRLHQFSKVELVVFTPSGTLPSSPKNNTNQGGLQNKKNILETDKDTEPNERGIDISNAALDYLVSFQKDIFESLGLTIRILDMPSQELGASAYRKYDIEAFMPGRGNWGEVSSASNCTDYQSRRLDIRYRPSTLSSANLEKNSAKPVESGDISSSGGNRATEFVHTLNATACAIPRTVAAILETHQQADGSVRIPKVLWPWMSGIRVLR</sequence>
<dbReference type="SUPFAM" id="SSF55681">
    <property type="entry name" value="Class II aaRS and biotin synthetases"/>
    <property type="match status" value="2"/>
</dbReference>
<dbReference type="Proteomes" id="UP000245699">
    <property type="component" value="Unassembled WGS sequence"/>
</dbReference>
<keyword evidence="11" id="KW-1185">Reference proteome</keyword>
<evidence type="ECO:0000256" key="5">
    <source>
        <dbReference type="ARBA" id="ARBA00023146"/>
    </source>
</evidence>
<dbReference type="EC" id="6.1.1.11" evidence="1"/>
<dbReference type="InterPro" id="IPR042103">
    <property type="entry name" value="SerRS_1_N_sf"/>
</dbReference>
<dbReference type="InterPro" id="IPR002314">
    <property type="entry name" value="aa-tRNA-synt_IIb"/>
</dbReference>
<name>A0A2T9YCA7_9FUNG</name>
<reference evidence="10 11" key="1">
    <citation type="journal article" date="2018" name="MBio">
        <title>Comparative Genomics Reveals the Core Gene Toolbox for the Fungus-Insect Symbiosis.</title>
        <authorList>
            <person name="Wang Y."/>
            <person name="Stata M."/>
            <person name="Wang W."/>
            <person name="Stajich J.E."/>
            <person name="White M.M."/>
            <person name="Moncalvo J.M."/>
        </authorList>
    </citation>
    <scope>NUCLEOTIDE SEQUENCE [LARGE SCALE GENOMIC DNA]</scope>
    <source>
        <strain evidence="10 11">AUS-77-4</strain>
    </source>
</reference>
<feature type="region of interest" description="Disordered" evidence="8">
    <location>
        <begin position="440"/>
        <end position="473"/>
    </location>
</feature>
<keyword evidence="7" id="KW-0175">Coiled coil</keyword>
<dbReference type="GO" id="GO:0004828">
    <property type="term" value="F:serine-tRNA ligase activity"/>
    <property type="evidence" value="ECO:0007669"/>
    <property type="project" value="UniProtKB-EC"/>
</dbReference>
<evidence type="ECO:0000256" key="3">
    <source>
        <dbReference type="ARBA" id="ARBA00022741"/>
    </source>
</evidence>
<evidence type="ECO:0000259" key="9">
    <source>
        <dbReference type="PROSITE" id="PS50862"/>
    </source>
</evidence>
<keyword evidence="5" id="KW-0030">Aminoacyl-tRNA synthetase</keyword>
<comment type="caution">
    <text evidence="10">The sequence shown here is derived from an EMBL/GenBank/DDBJ whole genome shotgun (WGS) entry which is preliminary data.</text>
</comment>
<feature type="compositionally biased region" description="Basic and acidic residues" evidence="8">
    <location>
        <begin position="461"/>
        <end position="473"/>
    </location>
</feature>
<dbReference type="GO" id="GO:0006434">
    <property type="term" value="P:seryl-tRNA aminoacylation"/>
    <property type="evidence" value="ECO:0007669"/>
    <property type="project" value="InterPro"/>
</dbReference>